<dbReference type="STRING" id="1160509.A0A3N4IAA6"/>
<protein>
    <submittedName>
        <fullName evidence="1">Uncharacterized protein</fullName>
    </submittedName>
</protein>
<gene>
    <name evidence="1" type="ORF">BJ508DRAFT_196693</name>
</gene>
<evidence type="ECO:0000313" key="1">
    <source>
        <dbReference type="EMBL" id="RPA82407.1"/>
    </source>
</evidence>
<sequence length="153" mass="16886">KKTIPEGGTVVSLIFTSDQTKLSTHVGNHSYWPLFMSVGNLHSSLRAQTSSNAWVLLAQLPIPPAMRKFHNVTGDPTRQRDSEGRTRADYLCADGFIRRGYPFTAACLADYQEYSKLYTTAQNGCCMCEILPDQLGDNCVAASRNAKEHSKAV</sequence>
<feature type="non-terminal residue" evidence="1">
    <location>
        <position position="1"/>
    </location>
</feature>
<reference evidence="1 2" key="1">
    <citation type="journal article" date="2018" name="Nat. Ecol. Evol.">
        <title>Pezizomycetes genomes reveal the molecular basis of ectomycorrhizal truffle lifestyle.</title>
        <authorList>
            <person name="Murat C."/>
            <person name="Payen T."/>
            <person name="Noel B."/>
            <person name="Kuo A."/>
            <person name="Morin E."/>
            <person name="Chen J."/>
            <person name="Kohler A."/>
            <person name="Krizsan K."/>
            <person name="Balestrini R."/>
            <person name="Da Silva C."/>
            <person name="Montanini B."/>
            <person name="Hainaut M."/>
            <person name="Levati E."/>
            <person name="Barry K.W."/>
            <person name="Belfiori B."/>
            <person name="Cichocki N."/>
            <person name="Clum A."/>
            <person name="Dockter R.B."/>
            <person name="Fauchery L."/>
            <person name="Guy J."/>
            <person name="Iotti M."/>
            <person name="Le Tacon F."/>
            <person name="Lindquist E.A."/>
            <person name="Lipzen A."/>
            <person name="Malagnac F."/>
            <person name="Mello A."/>
            <person name="Molinier V."/>
            <person name="Miyauchi S."/>
            <person name="Poulain J."/>
            <person name="Riccioni C."/>
            <person name="Rubini A."/>
            <person name="Sitrit Y."/>
            <person name="Splivallo R."/>
            <person name="Traeger S."/>
            <person name="Wang M."/>
            <person name="Zifcakova L."/>
            <person name="Wipf D."/>
            <person name="Zambonelli A."/>
            <person name="Paolocci F."/>
            <person name="Nowrousian M."/>
            <person name="Ottonello S."/>
            <person name="Baldrian P."/>
            <person name="Spatafora J.W."/>
            <person name="Henrissat B."/>
            <person name="Nagy L.G."/>
            <person name="Aury J.M."/>
            <person name="Wincker P."/>
            <person name="Grigoriev I.V."/>
            <person name="Bonfante P."/>
            <person name="Martin F.M."/>
        </authorList>
    </citation>
    <scope>NUCLEOTIDE SEQUENCE [LARGE SCALE GENOMIC DNA]</scope>
    <source>
        <strain evidence="1 2">RN42</strain>
    </source>
</reference>
<feature type="non-terminal residue" evidence="1">
    <location>
        <position position="153"/>
    </location>
</feature>
<name>A0A3N4IAA6_ASCIM</name>
<dbReference type="OrthoDB" id="2418900at2759"/>
<dbReference type="EMBL" id="ML119671">
    <property type="protein sequence ID" value="RPA82407.1"/>
    <property type="molecule type" value="Genomic_DNA"/>
</dbReference>
<dbReference type="Pfam" id="PF18759">
    <property type="entry name" value="Plavaka"/>
    <property type="match status" value="1"/>
</dbReference>
<dbReference type="Proteomes" id="UP000275078">
    <property type="component" value="Unassembled WGS sequence"/>
</dbReference>
<evidence type="ECO:0000313" key="2">
    <source>
        <dbReference type="Proteomes" id="UP000275078"/>
    </source>
</evidence>
<keyword evidence="2" id="KW-1185">Reference proteome</keyword>
<dbReference type="InterPro" id="IPR041078">
    <property type="entry name" value="Plavaka"/>
</dbReference>
<accession>A0A3N4IAA6</accession>
<organism evidence="1 2">
    <name type="scientific">Ascobolus immersus RN42</name>
    <dbReference type="NCBI Taxonomy" id="1160509"/>
    <lineage>
        <taxon>Eukaryota</taxon>
        <taxon>Fungi</taxon>
        <taxon>Dikarya</taxon>
        <taxon>Ascomycota</taxon>
        <taxon>Pezizomycotina</taxon>
        <taxon>Pezizomycetes</taxon>
        <taxon>Pezizales</taxon>
        <taxon>Ascobolaceae</taxon>
        <taxon>Ascobolus</taxon>
    </lineage>
</organism>
<proteinExistence type="predicted"/>
<dbReference type="AlphaFoldDB" id="A0A3N4IAA6"/>